<reference evidence="2" key="1">
    <citation type="submission" date="2016-10" db="EMBL/GenBank/DDBJ databases">
        <authorList>
            <person name="Varghese N."/>
            <person name="Submissions S."/>
        </authorList>
    </citation>
    <scope>NUCLEOTIDE SEQUENCE [LARGE SCALE GENOMIC DNA]</scope>
    <source>
        <strain evidence="2">BL36</strain>
    </source>
</reference>
<dbReference type="STRING" id="582667.SAMN05192568_1001330"/>
<accession>A0A1I4FIB9</accession>
<dbReference type="EMBL" id="FOTK01000001">
    <property type="protein sequence ID" value="SFL17050.1"/>
    <property type="molecule type" value="Genomic_DNA"/>
</dbReference>
<sequence>MLQAAKRAVRSKANALAARVTEIVDGAADAVRAAALGLGVIPAPVPVPVRVRAGRSHRAD</sequence>
<dbReference type="Proteomes" id="UP000199048">
    <property type="component" value="Unassembled WGS sequence"/>
</dbReference>
<keyword evidence="2" id="KW-1185">Reference proteome</keyword>
<proteinExistence type="predicted"/>
<name>A0A1I4FIB9_9HYPH</name>
<dbReference type="AlphaFoldDB" id="A0A1I4FIB9"/>
<evidence type="ECO:0000313" key="1">
    <source>
        <dbReference type="EMBL" id="SFL17050.1"/>
    </source>
</evidence>
<organism evidence="1 2">
    <name type="scientific">Methylobacterium pseudosasicola</name>
    <dbReference type="NCBI Taxonomy" id="582667"/>
    <lineage>
        <taxon>Bacteria</taxon>
        <taxon>Pseudomonadati</taxon>
        <taxon>Pseudomonadota</taxon>
        <taxon>Alphaproteobacteria</taxon>
        <taxon>Hyphomicrobiales</taxon>
        <taxon>Methylobacteriaceae</taxon>
        <taxon>Methylobacterium</taxon>
    </lineage>
</organism>
<evidence type="ECO:0000313" key="2">
    <source>
        <dbReference type="Proteomes" id="UP000199048"/>
    </source>
</evidence>
<gene>
    <name evidence="1" type="ORF">SAMN05192568_1001330</name>
</gene>
<protein>
    <submittedName>
        <fullName evidence="1">Uncharacterized protein</fullName>
    </submittedName>
</protein>